<sequence length="79" mass="9096">PCCAAAGCCIPSPDGNIHPEPSRRYRHNRTFRSFVPGRHLTEAWNNSEQSRRNITDNFYIQFWEDHSELALQLDEPPAA</sequence>
<reference evidence="1 2" key="1">
    <citation type="submission" date="2015-02" db="EMBL/GenBank/DDBJ databases">
        <title>Whole genome shotgun sequencing of cultured foodborne pathogen.</title>
        <authorList>
            <person name="Timme R."/>
            <person name="Allard M.W."/>
            <person name="Strain E."/>
            <person name="Evans P.S."/>
            <person name="Brown E."/>
        </authorList>
    </citation>
    <scope>NUCLEOTIDE SEQUENCE [LARGE SCALE GENOMIC DNA]</scope>
    <source>
        <strain evidence="1 2">GCSL-TSO-24</strain>
    </source>
</reference>
<organism evidence="1 2">
    <name type="scientific">Morganella morganii</name>
    <name type="common">Proteus morganii</name>
    <dbReference type="NCBI Taxonomy" id="582"/>
    <lineage>
        <taxon>Bacteria</taxon>
        <taxon>Pseudomonadati</taxon>
        <taxon>Pseudomonadota</taxon>
        <taxon>Gammaproteobacteria</taxon>
        <taxon>Enterobacterales</taxon>
        <taxon>Morganellaceae</taxon>
        <taxon>Morganella</taxon>
    </lineage>
</organism>
<dbReference type="PATRIC" id="fig|582.24.peg.5262"/>
<feature type="non-terminal residue" evidence="1">
    <location>
        <position position="1"/>
    </location>
</feature>
<accession>A0A0D8L4I1</accession>
<protein>
    <submittedName>
        <fullName evidence="1">Uncharacterized protein</fullName>
    </submittedName>
</protein>
<name>A0A0D8L4I1_MORMO</name>
<evidence type="ECO:0000313" key="2">
    <source>
        <dbReference type="Proteomes" id="UP000032582"/>
    </source>
</evidence>
<evidence type="ECO:0000313" key="1">
    <source>
        <dbReference type="EMBL" id="KJF76825.1"/>
    </source>
</evidence>
<comment type="caution">
    <text evidence="1">The sequence shown here is derived from an EMBL/GenBank/DDBJ whole genome shotgun (WGS) entry which is preliminary data.</text>
</comment>
<gene>
    <name evidence="1" type="ORF">UA45_16445</name>
</gene>
<dbReference type="Proteomes" id="UP000032582">
    <property type="component" value="Unassembled WGS sequence"/>
</dbReference>
<proteinExistence type="predicted"/>
<dbReference type="EMBL" id="JZSH01000243">
    <property type="protein sequence ID" value="KJF76825.1"/>
    <property type="molecule type" value="Genomic_DNA"/>
</dbReference>
<dbReference type="AlphaFoldDB" id="A0A0D8L4I1"/>